<protein>
    <submittedName>
        <fullName evidence="2">FAD/NAD(P)-binding protein</fullName>
    </submittedName>
</protein>
<dbReference type="SUPFAM" id="SSF51905">
    <property type="entry name" value="FAD/NAD(P)-binding domain"/>
    <property type="match status" value="1"/>
</dbReference>
<dbReference type="InterPro" id="IPR036188">
    <property type="entry name" value="FAD/NAD-bd_sf"/>
</dbReference>
<sequence length="468" mass="49819">MTTAHIQSVAILGGGFAGAVTALRLIAASTGQLDLTLVDPARLGRGIAYATGEPDHTVNGFAGGFALHADRPEHFLEWLAAEAEAGRWAPSVDDLAQASPPRALYGAYVERELLNAAARAGERVRLVHRRDRAVDFDGRVVTLASGASLAAGRVVLATGLHRRRPALGAGLAAHPAFVADPFAPGAFEGAERAGHVLLLGAGLSMLDAVVSLEKRGFRGRYTLVSRSGLLVPLRREVAPWPGTPQAAELPRNAGEVLGWIRRERRAAAAAGRDWQSLPPLFRQHVGAIWAGLADRDRARLLHRLLPFWNLAMHRAAAPSFAFLARARAEGRVHSLAGSVTRLDEAGDGLRATLRPRGGGAPFPIEADLAVGSLGFEFDWTRIDDPLVKNLLRRGLAVPHPVGAGIRADRATQALIDMDGRISDTLFAVGHPLRGEFFEASSLNEQIAQATRLAAVLVRADMAAVRQVA</sequence>
<keyword evidence="3" id="KW-1185">Reference proteome</keyword>
<gene>
    <name evidence="2" type="ORF">ACFSNC_08270</name>
</gene>
<dbReference type="RefSeq" id="WP_213353039.1">
    <property type="nucleotide sequence ID" value="NZ_JAHBGB010000031.1"/>
</dbReference>
<dbReference type="Pfam" id="PF13454">
    <property type="entry name" value="NAD_binding_9"/>
    <property type="match status" value="1"/>
</dbReference>
<evidence type="ECO:0000259" key="1">
    <source>
        <dbReference type="Pfam" id="PF13454"/>
    </source>
</evidence>
<comment type="caution">
    <text evidence="2">The sequence shown here is derived from an EMBL/GenBank/DDBJ whole genome shotgun (WGS) entry which is preliminary data.</text>
</comment>
<name>A0ABW4YW64_9HYPH</name>
<dbReference type="PANTHER" id="PTHR40254">
    <property type="entry name" value="BLR0577 PROTEIN"/>
    <property type="match status" value="1"/>
</dbReference>
<accession>A0ABW4YW64</accession>
<dbReference type="EMBL" id="JBHUHD010000001">
    <property type="protein sequence ID" value="MFD2140389.1"/>
    <property type="molecule type" value="Genomic_DNA"/>
</dbReference>
<evidence type="ECO:0000313" key="2">
    <source>
        <dbReference type="EMBL" id="MFD2140389.1"/>
    </source>
</evidence>
<proteinExistence type="predicted"/>
<dbReference type="InterPro" id="IPR038732">
    <property type="entry name" value="HpyO/CreE_NAD-binding"/>
</dbReference>
<feature type="domain" description="FAD-dependent urate hydroxylase HpyO/Asp monooxygenase CreE-like FAD/NAD(P)-binding" evidence="1">
    <location>
        <begin position="10"/>
        <end position="159"/>
    </location>
</feature>
<dbReference type="InterPro" id="IPR052189">
    <property type="entry name" value="L-asp_N-monooxygenase_NS-form"/>
</dbReference>
<dbReference type="Proteomes" id="UP001597299">
    <property type="component" value="Unassembled WGS sequence"/>
</dbReference>
<organism evidence="2 3">
    <name type="scientific">Ancylobacter oerskovii</name>
    <dbReference type="NCBI Taxonomy" id="459519"/>
    <lineage>
        <taxon>Bacteria</taxon>
        <taxon>Pseudomonadati</taxon>
        <taxon>Pseudomonadota</taxon>
        <taxon>Alphaproteobacteria</taxon>
        <taxon>Hyphomicrobiales</taxon>
        <taxon>Xanthobacteraceae</taxon>
        <taxon>Ancylobacter</taxon>
    </lineage>
</organism>
<reference evidence="3" key="1">
    <citation type="journal article" date="2019" name="Int. J. Syst. Evol. Microbiol.">
        <title>The Global Catalogue of Microorganisms (GCM) 10K type strain sequencing project: providing services to taxonomists for standard genome sequencing and annotation.</title>
        <authorList>
            <consortium name="The Broad Institute Genomics Platform"/>
            <consortium name="The Broad Institute Genome Sequencing Center for Infectious Disease"/>
            <person name="Wu L."/>
            <person name="Ma J."/>
        </authorList>
    </citation>
    <scope>NUCLEOTIDE SEQUENCE [LARGE SCALE GENOMIC DNA]</scope>
    <source>
        <strain evidence="3">CCM 7435</strain>
    </source>
</reference>
<evidence type="ECO:0000313" key="3">
    <source>
        <dbReference type="Proteomes" id="UP001597299"/>
    </source>
</evidence>
<dbReference type="Gene3D" id="3.50.50.60">
    <property type="entry name" value="FAD/NAD(P)-binding domain"/>
    <property type="match status" value="1"/>
</dbReference>
<dbReference type="PANTHER" id="PTHR40254:SF1">
    <property type="entry name" value="BLR0577 PROTEIN"/>
    <property type="match status" value="1"/>
</dbReference>